<dbReference type="Pfam" id="PF11935">
    <property type="entry name" value="SYMPK_PTA1_N"/>
    <property type="match status" value="1"/>
</dbReference>
<evidence type="ECO:0008006" key="8">
    <source>
        <dbReference type="Google" id="ProtNLM"/>
    </source>
</evidence>
<dbReference type="PANTHER" id="PTHR15245">
    <property type="entry name" value="SYMPLEKIN-RELATED"/>
    <property type="match status" value="1"/>
</dbReference>
<feature type="domain" description="Symplekin/Pta1 N-terminal" evidence="4">
    <location>
        <begin position="104"/>
        <end position="315"/>
    </location>
</feature>
<proteinExistence type="predicted"/>
<dbReference type="InterPro" id="IPR021850">
    <property type="entry name" value="Symplekin/Pta1"/>
</dbReference>
<dbReference type="Proteomes" id="UP000077115">
    <property type="component" value="Unassembled WGS sequence"/>
</dbReference>
<sequence>MASADNHQQALLQTLLTGSVPEKTDALKACVDYISDNIHFFAINFLPVILPLASQESDANLRIQLLQVIEKVCSVLSSGSQEVRYPVIAGCIEAVAVMFADETISVRKRLILTLTNMYPEAFRILCVTPGDSKYWQILSILKTQIDGFFVHENEGIRINAARYLSKVAIMQAPPDVTDNDTIASLSLIPADHPYMNNQQLVAESVTLLDKFLTLLRAHAQIQATGLFTSAIINCLHDIIISRKQYAQAALKVLLEFFKQQRPSHLTSFQYKSVRRTLKVVFLSVFTIASLEPIQPEIIEALEQIGAKPYEIQGRLRRAMKRSIPADFDDEIEDWKRARFAVHGTTEPSYEQRAAFAANILLVGIEKVPLMDVIETIIQVVGTRTTEQFEQDIQMHLENEAIRTEKEKAAQTAVVQDPRLRAAAMQAATQPVVPKVDPVAEALARQIQQDTSNLMAEIQVCIQLHQQQLQVQAVTQTQAGIPGFKEETDLNHAGGIDATMKAGAAIGSGSALALETFVSAEERSELVVETLERIFAMESHFSIPTAAGAKLPALIPRDNNSILAARLGWIVMTIRVVTRSSMQADRLRQKLLDFILADFKKRVNIAILWLHEEQFLSQSGNTDSYTIWLKNILDGLACDRESRNGSTGTLQNPTSDRIDTSVRDNQFEKLHAALDPEDRAFVRLLIESPVFTDIAMDHILACCESSNNIYLGVSALRELINSRPAVRDNCLEKLLAYCITPDPQLRSTSIIITRQLFENHKPLSATISSFSLKQLALLKSIPEVPVQEADHKVEDSDQAKTNTLENESAIDTSLVSQKKISAEEHKVWMVQEVARHLELYLALCSCKDALLDEVCLQLHEFPAYIQEIVSLQLVGLLRAMSVHPEKLLSLISTFPDGAEVISIKAIEVLLTTEHAALAIKQAIDAYMQRQLDARFLVIIMPHLERAQIMSELPKLIMTLDGTEKNHNIVCGVVTQLISADNSLADGEVKKAPLTPAELLIKIHQIDDIVGLKRCVEATSICFEMPDLFKQEVLAVTLQHLADLPTLPILFMRTAIQSLGAYKGLVSFVNNILGRLVGKRIWANTQVWQGFIRCCTIMFPSSISIILALPKTQALDLIDKSPNLRHALQEYLGQLSTQQRARRDFVVLGQLLNEITAK</sequence>
<accession>A0A177WXF5</accession>
<reference evidence="6 7" key="1">
    <citation type="submission" date="2006-10" db="EMBL/GenBank/DDBJ databases">
        <title>The Genome Sequence of Batrachochytrium dendrobatidis JEL423.</title>
        <authorList>
            <consortium name="The Broad Institute Genome Sequencing Platform"/>
            <person name="Birren B."/>
            <person name="Lander E."/>
            <person name="Galagan J."/>
            <person name="Cuomo C."/>
            <person name="Devon K."/>
            <person name="Jaffe D."/>
            <person name="Butler J."/>
            <person name="Alvarez P."/>
            <person name="Gnerre S."/>
            <person name="Grabherr M."/>
            <person name="Kleber M."/>
            <person name="Mauceli E."/>
            <person name="Brockman W."/>
            <person name="Young S."/>
            <person name="LaButti K."/>
            <person name="Sykes S."/>
            <person name="DeCaprio D."/>
            <person name="Crawford M."/>
            <person name="Koehrsen M."/>
            <person name="Engels R."/>
            <person name="Montgomery P."/>
            <person name="Pearson M."/>
            <person name="Howarth C."/>
            <person name="Larson L."/>
            <person name="White J."/>
            <person name="O'Leary S."/>
            <person name="Kodira C."/>
            <person name="Zeng Q."/>
            <person name="Yandava C."/>
            <person name="Alvarado L."/>
            <person name="Longcore J."/>
            <person name="James T."/>
        </authorList>
    </citation>
    <scope>NUCLEOTIDE SEQUENCE [LARGE SCALE GENOMIC DNA]</scope>
    <source>
        <strain evidence="6 7">JEL423</strain>
    </source>
</reference>
<dbReference type="VEuPathDB" id="FungiDB:BDEG_27576"/>
<feature type="domain" description="Symplekin C-terminal" evidence="5">
    <location>
        <begin position="931"/>
        <end position="1118"/>
    </location>
</feature>
<evidence type="ECO:0000256" key="1">
    <source>
        <dbReference type="ARBA" id="ARBA00004123"/>
    </source>
</evidence>
<protein>
    <recommendedName>
        <fullName evidence="8">Symplekin</fullName>
    </recommendedName>
</protein>
<dbReference type="GO" id="GO:0006397">
    <property type="term" value="P:mRNA processing"/>
    <property type="evidence" value="ECO:0007669"/>
    <property type="project" value="UniProtKB-KW"/>
</dbReference>
<reference evidence="6 7" key="2">
    <citation type="submission" date="2016-05" db="EMBL/GenBank/DDBJ databases">
        <title>Lineage-specific infection strategies underlie the spectrum of fungal disease in amphibians.</title>
        <authorList>
            <person name="Cuomo C.A."/>
            <person name="Farrer R.A."/>
            <person name="James T."/>
            <person name="Longcore J."/>
            <person name="Birren B."/>
        </authorList>
    </citation>
    <scope>NUCLEOTIDE SEQUENCE [LARGE SCALE GENOMIC DNA]</scope>
    <source>
        <strain evidence="6 7">JEL423</strain>
    </source>
</reference>
<evidence type="ECO:0000259" key="5">
    <source>
        <dbReference type="Pfam" id="PF12295"/>
    </source>
</evidence>
<evidence type="ECO:0000256" key="3">
    <source>
        <dbReference type="ARBA" id="ARBA00023242"/>
    </source>
</evidence>
<evidence type="ECO:0000313" key="6">
    <source>
        <dbReference type="EMBL" id="OAJ44334.1"/>
    </source>
</evidence>
<evidence type="ECO:0000259" key="4">
    <source>
        <dbReference type="Pfam" id="PF11935"/>
    </source>
</evidence>
<dbReference type="InterPro" id="IPR016024">
    <property type="entry name" value="ARM-type_fold"/>
</dbReference>
<keyword evidence="2" id="KW-0507">mRNA processing</keyword>
<dbReference type="STRING" id="403673.A0A177WXF5"/>
<dbReference type="SUPFAM" id="SSF48371">
    <property type="entry name" value="ARM repeat"/>
    <property type="match status" value="1"/>
</dbReference>
<dbReference type="OrthoDB" id="331600at2759"/>
<dbReference type="InterPro" id="IPR022075">
    <property type="entry name" value="Symplekin_C"/>
</dbReference>
<dbReference type="eggNOG" id="KOG1895">
    <property type="taxonomic scope" value="Eukaryota"/>
</dbReference>
<dbReference type="PANTHER" id="PTHR15245:SF20">
    <property type="entry name" value="SYMPLEKIN"/>
    <property type="match status" value="1"/>
</dbReference>
<organism evidence="6 7">
    <name type="scientific">Batrachochytrium dendrobatidis (strain JEL423)</name>
    <dbReference type="NCBI Taxonomy" id="403673"/>
    <lineage>
        <taxon>Eukaryota</taxon>
        <taxon>Fungi</taxon>
        <taxon>Fungi incertae sedis</taxon>
        <taxon>Chytridiomycota</taxon>
        <taxon>Chytridiomycota incertae sedis</taxon>
        <taxon>Chytridiomycetes</taxon>
        <taxon>Rhizophydiales</taxon>
        <taxon>Rhizophydiales incertae sedis</taxon>
        <taxon>Batrachochytrium</taxon>
    </lineage>
</organism>
<gene>
    <name evidence="6" type="ORF">BDEG_27576</name>
</gene>
<dbReference type="GO" id="GO:0005847">
    <property type="term" value="C:mRNA cleavage and polyadenylation specificity factor complex"/>
    <property type="evidence" value="ECO:0007669"/>
    <property type="project" value="TreeGrafter"/>
</dbReference>
<name>A0A177WXF5_BATDL</name>
<dbReference type="AlphaFoldDB" id="A0A177WXF5"/>
<dbReference type="InterPro" id="IPR011989">
    <property type="entry name" value="ARM-like"/>
</dbReference>
<keyword evidence="3" id="KW-0539">Nucleus</keyword>
<dbReference type="Gene3D" id="1.25.10.10">
    <property type="entry name" value="Leucine-rich Repeat Variant"/>
    <property type="match status" value="1"/>
</dbReference>
<evidence type="ECO:0000313" key="7">
    <source>
        <dbReference type="Proteomes" id="UP000077115"/>
    </source>
</evidence>
<dbReference type="Pfam" id="PF12295">
    <property type="entry name" value="Symplekin_C"/>
    <property type="match status" value="1"/>
</dbReference>
<dbReference type="EMBL" id="DS022312">
    <property type="protein sequence ID" value="OAJ44334.1"/>
    <property type="molecule type" value="Genomic_DNA"/>
</dbReference>
<comment type="subcellular location">
    <subcellularLocation>
        <location evidence="1">Nucleus</location>
    </subcellularLocation>
</comment>
<evidence type="ECO:0000256" key="2">
    <source>
        <dbReference type="ARBA" id="ARBA00022664"/>
    </source>
</evidence>
<dbReference type="InterPro" id="IPR032460">
    <property type="entry name" value="Symplekin/Pta1_N"/>
</dbReference>